<accession>A0A8T6QYT0</accession>
<reference evidence="5" key="1">
    <citation type="submission" date="2020-03" db="EMBL/GenBank/DDBJ databases">
        <title>Phycicoccus flavus sp. nov., a novel endophytic actinobacterium isolated from branch of Kandelia candel.</title>
        <authorList>
            <person name="Tuo L."/>
        </authorList>
    </citation>
    <scope>NUCLEOTIDE SEQUENCE</scope>
    <source>
        <strain evidence="5">CMS6Z-2</strain>
    </source>
</reference>
<comment type="caution">
    <text evidence="5">The sequence shown here is derived from an EMBL/GenBank/DDBJ whole genome shotgun (WGS) entry which is preliminary data.</text>
</comment>
<dbReference type="RefSeq" id="WP_165566138.1">
    <property type="nucleotide sequence ID" value="NZ_SAYU02000002.1"/>
</dbReference>
<dbReference type="PANTHER" id="PTHR33392">
    <property type="entry name" value="POLYISOPRENYL-TEICHOIC ACID--PEPTIDOGLYCAN TEICHOIC ACID TRANSFERASE TAGU"/>
    <property type="match status" value="1"/>
</dbReference>
<gene>
    <name evidence="5" type="ORF">EPD83_001705</name>
</gene>
<evidence type="ECO:0000256" key="1">
    <source>
        <dbReference type="ARBA" id="ARBA00006068"/>
    </source>
</evidence>
<dbReference type="AlphaFoldDB" id="A0A8T6QYT0"/>
<comment type="similarity">
    <text evidence="1">Belongs to the LytR/CpsA/Psr (LCP) family.</text>
</comment>
<sequence length="416" mass="43799">MSDDHARPIPRRPAPSGDGDGGDDVYTVDTRRPRGASSGRGRRGARGGDGAGGAGVAAASSSAGDTRYDEYGRPVRSGADTPPPPPRDRQRRRSGRPWLRFVLLLLLLWVVFVVATPVHAWTSVSRVDATPSGERPAQGDGHTYLLVGSDSREGLTAAQRKSLGTGSAEGRRTDTIILVHVPSGSGKSVLVSVPRDSFLPIPGNGENKVNAAFAIGGPKLLVQTLEQNTGLRIDGYLEIGFGGFANVVDSLGGVDLCVPRNIKDDKAHIDLRKGCQTLDGPTALGYVRARYSDPEGDLGRAKRQRQFLGAVMKQAATPSTVLVPWRWWGFTHAAASGVMVGEDTGLTDAGRIALTMRAVSTDDALSLVVPVSDINATTSAGSSVLWDDAQAKELFRMLNDGTPLDSPPPGTQGPQG</sequence>
<dbReference type="Pfam" id="PF03816">
    <property type="entry name" value="LytR_cpsA_psr"/>
    <property type="match status" value="1"/>
</dbReference>
<keyword evidence="3" id="KW-0472">Membrane</keyword>
<keyword evidence="3" id="KW-1133">Transmembrane helix</keyword>
<keyword evidence="3" id="KW-0812">Transmembrane</keyword>
<evidence type="ECO:0000259" key="4">
    <source>
        <dbReference type="Pfam" id="PF03816"/>
    </source>
</evidence>
<feature type="region of interest" description="Disordered" evidence="2">
    <location>
        <begin position="127"/>
        <end position="146"/>
    </location>
</feature>
<dbReference type="PANTHER" id="PTHR33392:SF6">
    <property type="entry name" value="POLYISOPRENYL-TEICHOIC ACID--PEPTIDOGLYCAN TEICHOIC ACID TRANSFERASE TAGU"/>
    <property type="match status" value="1"/>
</dbReference>
<feature type="region of interest" description="Disordered" evidence="2">
    <location>
        <begin position="1"/>
        <end position="93"/>
    </location>
</feature>
<feature type="domain" description="Cell envelope-related transcriptional attenuator" evidence="4">
    <location>
        <begin position="172"/>
        <end position="316"/>
    </location>
</feature>
<evidence type="ECO:0000313" key="5">
    <source>
        <dbReference type="EMBL" id="NHA66767.1"/>
    </source>
</evidence>
<evidence type="ECO:0000313" key="6">
    <source>
        <dbReference type="Proteomes" id="UP000287866"/>
    </source>
</evidence>
<dbReference type="Gene3D" id="3.40.630.190">
    <property type="entry name" value="LCP protein"/>
    <property type="match status" value="1"/>
</dbReference>
<dbReference type="InterPro" id="IPR050922">
    <property type="entry name" value="LytR/CpsA/Psr_CW_biosynth"/>
</dbReference>
<evidence type="ECO:0000256" key="2">
    <source>
        <dbReference type="SAM" id="MobiDB-lite"/>
    </source>
</evidence>
<protein>
    <submittedName>
        <fullName evidence="5">LCP family protein</fullName>
    </submittedName>
</protein>
<feature type="transmembrane region" description="Helical" evidence="3">
    <location>
        <begin position="98"/>
        <end position="121"/>
    </location>
</feature>
<name>A0A8T6QYT0_9MICO</name>
<dbReference type="Proteomes" id="UP000287866">
    <property type="component" value="Unassembled WGS sequence"/>
</dbReference>
<organism evidence="5 6">
    <name type="scientific">Phycicoccus flavus</name>
    <dbReference type="NCBI Taxonomy" id="2502783"/>
    <lineage>
        <taxon>Bacteria</taxon>
        <taxon>Bacillati</taxon>
        <taxon>Actinomycetota</taxon>
        <taxon>Actinomycetes</taxon>
        <taxon>Micrococcales</taxon>
        <taxon>Intrasporangiaceae</taxon>
        <taxon>Phycicoccus</taxon>
    </lineage>
</organism>
<evidence type="ECO:0000256" key="3">
    <source>
        <dbReference type="SAM" id="Phobius"/>
    </source>
</evidence>
<keyword evidence="6" id="KW-1185">Reference proteome</keyword>
<dbReference type="InterPro" id="IPR004474">
    <property type="entry name" value="LytR_CpsA_psr"/>
</dbReference>
<dbReference type="NCBIfam" id="TIGR00350">
    <property type="entry name" value="lytR_cpsA_psr"/>
    <property type="match status" value="1"/>
</dbReference>
<dbReference type="EMBL" id="SAYU02000002">
    <property type="protein sequence ID" value="NHA66767.1"/>
    <property type="molecule type" value="Genomic_DNA"/>
</dbReference>
<proteinExistence type="inferred from homology"/>